<keyword evidence="3" id="KW-0269">Exonuclease</keyword>
<protein>
    <submittedName>
        <fullName evidence="3">Exonuclease SbcC</fullName>
    </submittedName>
</protein>
<dbReference type="GO" id="GO:0016887">
    <property type="term" value="F:ATP hydrolysis activity"/>
    <property type="evidence" value="ECO:0007669"/>
    <property type="project" value="InterPro"/>
</dbReference>
<dbReference type="PANTHER" id="PTHR32114">
    <property type="entry name" value="ABC TRANSPORTER ABCH.3"/>
    <property type="match status" value="1"/>
</dbReference>
<keyword evidence="1" id="KW-0175">Coiled coil</keyword>
<dbReference type="PANTHER" id="PTHR32114:SF2">
    <property type="entry name" value="ABC TRANSPORTER ABCH.3"/>
    <property type="match status" value="1"/>
</dbReference>
<feature type="coiled-coil region" evidence="1">
    <location>
        <begin position="470"/>
        <end position="500"/>
    </location>
</feature>
<feature type="domain" description="Rad50/SbcC-type AAA" evidence="2">
    <location>
        <begin position="6"/>
        <end position="207"/>
    </location>
</feature>
<dbReference type="InterPro" id="IPR038729">
    <property type="entry name" value="Rad50/SbcC_AAA"/>
</dbReference>
<dbReference type="SUPFAM" id="SSF52540">
    <property type="entry name" value="P-loop containing nucleoside triphosphate hydrolases"/>
    <property type="match status" value="1"/>
</dbReference>
<evidence type="ECO:0000259" key="2">
    <source>
        <dbReference type="Pfam" id="PF13476"/>
    </source>
</evidence>
<feature type="coiled-coil region" evidence="1">
    <location>
        <begin position="557"/>
        <end position="594"/>
    </location>
</feature>
<dbReference type="AlphaFoldDB" id="A0A3B0W742"/>
<keyword evidence="3" id="KW-0378">Hydrolase</keyword>
<name>A0A3B0W742_9ZZZZ</name>
<evidence type="ECO:0000313" key="3">
    <source>
        <dbReference type="EMBL" id="VAW40446.1"/>
    </source>
</evidence>
<dbReference type="Pfam" id="PF13476">
    <property type="entry name" value="AAA_23"/>
    <property type="match status" value="1"/>
</dbReference>
<evidence type="ECO:0000256" key="1">
    <source>
        <dbReference type="SAM" id="Coils"/>
    </source>
</evidence>
<organism evidence="3">
    <name type="scientific">hydrothermal vent metagenome</name>
    <dbReference type="NCBI Taxonomy" id="652676"/>
    <lineage>
        <taxon>unclassified sequences</taxon>
        <taxon>metagenomes</taxon>
        <taxon>ecological metagenomes</taxon>
    </lineage>
</organism>
<proteinExistence type="predicted"/>
<reference evidence="3" key="1">
    <citation type="submission" date="2018-06" db="EMBL/GenBank/DDBJ databases">
        <authorList>
            <person name="Zhirakovskaya E."/>
        </authorList>
    </citation>
    <scope>NUCLEOTIDE SEQUENCE</scope>
</reference>
<dbReference type="InterPro" id="IPR027417">
    <property type="entry name" value="P-loop_NTPase"/>
</dbReference>
<accession>A0A3B0W742</accession>
<sequence>MKILELRFKNLNSLYGEWVIDFSNPEYISNGIFALTGPTGAGKSTILDAICLALYGATPRLGKITKNSNEIMSRQTGECYAEVRFQSQAGLFRCHWSQHRARKKAGGDLQNPRHEIAEGIADGRVIEHQLRRVAVVVEEKTGMDFERFTRSILLAQGGFDTFLKAEVEQKSRILEQITGTAIYTDISRRVHERQRDELDKLNIMRAETAGIIILEPEREKELNLELQGKQKQETEMIARALATDKAITWLKGVDGLKKEISSLTVEADKLKSKLELFKPARERLLRALKAAEMDGQYAALTAARREQEADQKCLKDAAEKRPALEALLRQKKYAVRSAEKLTLQVREEQKKAAPLFREIRSLDLRLTEKKKVVDSGDVHCRSAAKQIAADKKLKAAEEKKLTAAQNDLQVVEKYLAANSKDEWLVGGLAGIEEQMGALFSIQQEIAAQKKSEAAAKRRLKAADGQLAACAAQQTSRQQELDEAKKQLELRKKELSTLLADRLLREYRLEKEVLLREKAFRRKIADLESERALLEDGRPCPLCGAEAHPFALGNIPAVDAADKKIAGLDELIRRAEELEGAVKELEAVERDSLKKLTASERLASEAANEQKNAARYLTDITDDLTKTARRFTGLQEAALTKLRPLGIEEIPGRDLSLLLAVLRKRLERWQGQLRKRTEIERQTAEQLSRLKSLDAVIETRCKALDEKRAELDIIRNDLAVGNDKRRERFGTKNPDVEEQRLDKAVTEAEQAEKSACAVHDEVRQRLSSAQTNIVLLQDRISKRASELELLEAEFEGVRKAAGFTSEQQFQDARLPLPERDTLAARAKELDDQQTDLRARQKDRENRLAVEIDRKVTEARLADLEPAYKELEEGLTLLRNEIAELRHKLVENNTARERIKIRQAAIEVQKKEYGRWEKLHGLIGSADGKKYRNFAQGLTFEIMVSQANRQLAKMTDRYLLLRDERQPLELNVIDNYQAGEIRSTKNLSGGESFIVSLSLALGLSKMASRKVRVDSLFLDEGFGTLDEEALDAALETLGGLQQDGKLIGVISHVPALKERIRSQIDILPVSGGRSIIRGPGINRLPLT</sequence>
<dbReference type="EMBL" id="UOEX01000332">
    <property type="protein sequence ID" value="VAW40446.1"/>
    <property type="molecule type" value="Genomic_DNA"/>
</dbReference>
<keyword evidence="3" id="KW-0540">Nuclease</keyword>
<dbReference type="GO" id="GO:0004527">
    <property type="term" value="F:exonuclease activity"/>
    <property type="evidence" value="ECO:0007669"/>
    <property type="project" value="UniProtKB-KW"/>
</dbReference>
<dbReference type="GO" id="GO:0006302">
    <property type="term" value="P:double-strand break repair"/>
    <property type="evidence" value="ECO:0007669"/>
    <property type="project" value="InterPro"/>
</dbReference>
<dbReference type="Pfam" id="PF13558">
    <property type="entry name" value="SbcC_Walker_B"/>
    <property type="match status" value="1"/>
</dbReference>
<gene>
    <name evidence="3" type="ORF">MNBD_DELTA03-917</name>
</gene>
<dbReference type="Gene3D" id="3.40.50.300">
    <property type="entry name" value="P-loop containing nucleotide triphosphate hydrolases"/>
    <property type="match status" value="2"/>
</dbReference>